<evidence type="ECO:0000313" key="2">
    <source>
        <dbReference type="EMBL" id="KAJ8797710.1"/>
    </source>
</evidence>
<reference evidence="2 3" key="1">
    <citation type="submission" date="2022-11" db="EMBL/GenBank/DDBJ databases">
        <title>Whole genome sequence of Eschrichtius robustus ER-17-0199.</title>
        <authorList>
            <person name="Bruniche-Olsen A."/>
            <person name="Black A.N."/>
            <person name="Fields C.J."/>
            <person name="Walden K."/>
            <person name="Dewoody J.A."/>
        </authorList>
    </citation>
    <scope>NUCLEOTIDE SEQUENCE [LARGE SCALE GENOMIC DNA]</scope>
    <source>
        <strain evidence="2">ER-17-0199</strain>
        <tissue evidence="2">Blubber</tissue>
    </source>
</reference>
<dbReference type="Proteomes" id="UP001159641">
    <property type="component" value="Unassembled WGS sequence"/>
</dbReference>
<feature type="compositionally biased region" description="Basic and acidic residues" evidence="1">
    <location>
        <begin position="194"/>
        <end position="206"/>
    </location>
</feature>
<accession>A0AB34I2N6</accession>
<feature type="compositionally biased region" description="Low complexity" evidence="1">
    <location>
        <begin position="36"/>
        <end position="55"/>
    </location>
</feature>
<organism evidence="2 3">
    <name type="scientific">Eschrichtius robustus</name>
    <name type="common">California gray whale</name>
    <name type="synonym">Eschrichtius gibbosus</name>
    <dbReference type="NCBI Taxonomy" id="9764"/>
    <lineage>
        <taxon>Eukaryota</taxon>
        <taxon>Metazoa</taxon>
        <taxon>Chordata</taxon>
        <taxon>Craniata</taxon>
        <taxon>Vertebrata</taxon>
        <taxon>Euteleostomi</taxon>
        <taxon>Mammalia</taxon>
        <taxon>Eutheria</taxon>
        <taxon>Laurasiatheria</taxon>
        <taxon>Artiodactyla</taxon>
        <taxon>Whippomorpha</taxon>
        <taxon>Cetacea</taxon>
        <taxon>Mysticeti</taxon>
        <taxon>Eschrichtiidae</taxon>
        <taxon>Eschrichtius</taxon>
    </lineage>
</organism>
<protein>
    <submittedName>
        <fullName evidence="2">Uncharacterized protein</fullName>
    </submittedName>
</protein>
<feature type="compositionally biased region" description="Basic residues" evidence="1">
    <location>
        <begin position="123"/>
        <end position="132"/>
    </location>
</feature>
<dbReference type="AlphaFoldDB" id="A0AB34I2N6"/>
<feature type="region of interest" description="Disordered" evidence="1">
    <location>
        <begin position="1"/>
        <end position="250"/>
    </location>
</feature>
<keyword evidence="3" id="KW-1185">Reference proteome</keyword>
<evidence type="ECO:0000256" key="1">
    <source>
        <dbReference type="SAM" id="MobiDB-lite"/>
    </source>
</evidence>
<dbReference type="EMBL" id="JAIQCJ010000162">
    <property type="protein sequence ID" value="KAJ8797710.1"/>
    <property type="molecule type" value="Genomic_DNA"/>
</dbReference>
<proteinExistence type="predicted"/>
<comment type="caution">
    <text evidence="2">The sequence shown here is derived from an EMBL/GenBank/DDBJ whole genome shotgun (WGS) entry which is preliminary data.</text>
</comment>
<sequence length="303" mass="32862">MLARSSLRTCVLPSPSGGTRLQRTPTSPPLAPRPLPATSTPRWRTPAPGSRAPHGAPRRPPRSREGAAPGSDGQSGRPIEPGTASQKGGSGGSDWPNERGARVGLPPGIPLARIAGPWVTRKLGGRWRRPRLRSPVSETGPPSPKPGRGSRPPPSHSPPRAARRGAAWSPAPFVGRAPPLGGNKVAQWEPPRGGGERQRRDSERRRGQPGQKVGRREQGRRHLRTGARTGRSEVCGGPPPGPRHSRRHSLAKVWRRRLPRRRRWLHAPRRAEAERAPLPLRPSFCVSRLLLMLRPATSCGGRC</sequence>
<feature type="compositionally biased region" description="Low complexity" evidence="1">
    <location>
        <begin position="158"/>
        <end position="172"/>
    </location>
</feature>
<feature type="compositionally biased region" description="Pro residues" evidence="1">
    <location>
        <begin position="26"/>
        <end position="35"/>
    </location>
</feature>
<name>A0AB34I2N6_ESCRO</name>
<feature type="compositionally biased region" description="Pro residues" evidence="1">
    <location>
        <begin position="141"/>
        <end position="157"/>
    </location>
</feature>
<evidence type="ECO:0000313" key="3">
    <source>
        <dbReference type="Proteomes" id="UP001159641"/>
    </source>
</evidence>
<gene>
    <name evidence="2" type="ORF">J1605_017136</name>
</gene>